<keyword evidence="5" id="KW-0539">Nucleus</keyword>
<reference evidence="9" key="2">
    <citation type="submission" date="2025-08" db="UniProtKB">
        <authorList>
            <consortium name="RefSeq"/>
        </authorList>
    </citation>
    <scope>IDENTIFICATION</scope>
    <source>
        <tissue evidence="9">Leaf</tissue>
    </source>
</reference>
<protein>
    <submittedName>
        <fullName evidence="9">Beta-catenin-like protein 1</fullName>
    </submittedName>
</protein>
<dbReference type="Proteomes" id="UP000515123">
    <property type="component" value="Linkage group 2"/>
</dbReference>
<dbReference type="RefSeq" id="XP_020107655.1">
    <property type="nucleotide sequence ID" value="XM_020252066.1"/>
</dbReference>
<evidence type="ECO:0000313" key="8">
    <source>
        <dbReference type="Proteomes" id="UP000515123"/>
    </source>
</evidence>
<feature type="region of interest" description="Disordered" evidence="6">
    <location>
        <begin position="1"/>
        <end position="23"/>
    </location>
</feature>
<dbReference type="Pfam" id="PF08216">
    <property type="entry name" value="CTNNBL"/>
    <property type="match status" value="1"/>
</dbReference>
<keyword evidence="3" id="KW-0677">Repeat</keyword>
<evidence type="ECO:0000259" key="7">
    <source>
        <dbReference type="Pfam" id="PF08216"/>
    </source>
</evidence>
<evidence type="ECO:0000256" key="1">
    <source>
        <dbReference type="ARBA" id="ARBA00004123"/>
    </source>
</evidence>
<accession>A0A6P5GQD2</accession>
<dbReference type="PANTHER" id="PTHR14978">
    <property type="entry name" value="BETA-CATENIN-LIKE PROTEIN 1 NUCLEAR ASSOCIATED PROTEIN"/>
    <property type="match status" value="1"/>
</dbReference>
<reference evidence="8" key="1">
    <citation type="journal article" date="2015" name="Nat. Genet.">
        <title>The pineapple genome and the evolution of CAM photosynthesis.</title>
        <authorList>
            <person name="Ming R."/>
            <person name="VanBuren R."/>
            <person name="Wai C.M."/>
            <person name="Tang H."/>
            <person name="Schatz M.C."/>
            <person name="Bowers J.E."/>
            <person name="Lyons E."/>
            <person name="Wang M.L."/>
            <person name="Chen J."/>
            <person name="Biggers E."/>
            <person name="Zhang J."/>
            <person name="Huang L."/>
            <person name="Zhang L."/>
            <person name="Miao W."/>
            <person name="Zhang J."/>
            <person name="Ye Z."/>
            <person name="Miao C."/>
            <person name="Lin Z."/>
            <person name="Wang H."/>
            <person name="Zhou H."/>
            <person name="Yim W.C."/>
            <person name="Priest H.D."/>
            <person name="Zheng C."/>
            <person name="Woodhouse M."/>
            <person name="Edger P.P."/>
            <person name="Guyot R."/>
            <person name="Guo H.B."/>
            <person name="Guo H."/>
            <person name="Zheng G."/>
            <person name="Singh R."/>
            <person name="Sharma A."/>
            <person name="Min X."/>
            <person name="Zheng Y."/>
            <person name="Lee H."/>
            <person name="Gurtowski J."/>
            <person name="Sedlazeck F.J."/>
            <person name="Harkess A."/>
            <person name="McKain M.R."/>
            <person name="Liao Z."/>
            <person name="Fang J."/>
            <person name="Liu J."/>
            <person name="Zhang X."/>
            <person name="Zhang Q."/>
            <person name="Hu W."/>
            <person name="Qin Y."/>
            <person name="Wang K."/>
            <person name="Chen L.Y."/>
            <person name="Shirley N."/>
            <person name="Lin Y.R."/>
            <person name="Liu L.Y."/>
            <person name="Hernandez A.G."/>
            <person name="Wright C.L."/>
            <person name="Bulone V."/>
            <person name="Tuskan G.A."/>
            <person name="Heath K."/>
            <person name="Zee F."/>
            <person name="Moore P.H."/>
            <person name="Sunkar R."/>
            <person name="Leebens-Mack J.H."/>
            <person name="Mockler T."/>
            <person name="Bennetzen J.L."/>
            <person name="Freeling M."/>
            <person name="Sankoff D."/>
            <person name="Paterson A.H."/>
            <person name="Zhu X."/>
            <person name="Yang X."/>
            <person name="Smith J.A."/>
            <person name="Cushman J.C."/>
            <person name="Paull R.E."/>
            <person name="Yu Q."/>
        </authorList>
    </citation>
    <scope>NUCLEOTIDE SEQUENCE [LARGE SCALE GENOMIC DNA]</scope>
    <source>
        <strain evidence="8">cv. F153</strain>
    </source>
</reference>
<dbReference type="AlphaFoldDB" id="A0A6P5GQD2"/>
<feature type="compositionally biased region" description="Low complexity" evidence="6">
    <location>
        <begin position="1"/>
        <end position="12"/>
    </location>
</feature>
<dbReference type="InterPro" id="IPR039678">
    <property type="entry name" value="CTNNBL1"/>
</dbReference>
<comment type="subcellular location">
    <subcellularLocation>
        <location evidence="1">Nucleus</location>
    </subcellularLocation>
</comment>
<dbReference type="OrthoDB" id="1898821at2759"/>
<evidence type="ECO:0000256" key="2">
    <source>
        <dbReference type="ARBA" id="ARBA00022553"/>
    </source>
</evidence>
<proteinExistence type="predicted"/>
<dbReference type="GeneID" id="109723632"/>
<dbReference type="InterPro" id="IPR013180">
    <property type="entry name" value="CTNNBL1_N"/>
</dbReference>
<evidence type="ECO:0000256" key="4">
    <source>
        <dbReference type="ARBA" id="ARBA00023054"/>
    </source>
</evidence>
<gene>
    <name evidence="9" type="primary">LOC109723632</name>
</gene>
<evidence type="ECO:0000256" key="5">
    <source>
        <dbReference type="ARBA" id="ARBA00023242"/>
    </source>
</evidence>
<evidence type="ECO:0000256" key="3">
    <source>
        <dbReference type="ARBA" id="ARBA00022737"/>
    </source>
</evidence>
<name>A0A6P5GQD2_ANACO</name>
<sequence>MDRTTAAAARGRVSLRRRRGKNAGAPGLYPELVALNAVPSLVGLLGHDIADIAVDVVSLHTDADILGDHDDSAHTLVAALVDNNALELLIQNLARLSEADPDEVLRPRR</sequence>
<feature type="domain" description="Beta-catenin-like protein 1 N-terminal" evidence="7">
    <location>
        <begin position="23"/>
        <end position="101"/>
    </location>
</feature>
<evidence type="ECO:0000256" key="6">
    <source>
        <dbReference type="SAM" id="MobiDB-lite"/>
    </source>
</evidence>
<organism evidence="8 9">
    <name type="scientific">Ananas comosus</name>
    <name type="common">Pineapple</name>
    <name type="synonym">Ananas ananas</name>
    <dbReference type="NCBI Taxonomy" id="4615"/>
    <lineage>
        <taxon>Eukaryota</taxon>
        <taxon>Viridiplantae</taxon>
        <taxon>Streptophyta</taxon>
        <taxon>Embryophyta</taxon>
        <taxon>Tracheophyta</taxon>
        <taxon>Spermatophyta</taxon>
        <taxon>Magnoliopsida</taxon>
        <taxon>Liliopsida</taxon>
        <taxon>Poales</taxon>
        <taxon>Bromeliaceae</taxon>
        <taxon>Bromelioideae</taxon>
        <taxon>Ananas</taxon>
    </lineage>
</organism>
<keyword evidence="2" id="KW-0597">Phosphoprotein</keyword>
<dbReference type="Gene3D" id="1.25.10.10">
    <property type="entry name" value="Leucine-rich Repeat Variant"/>
    <property type="match status" value="1"/>
</dbReference>
<dbReference type="PANTHER" id="PTHR14978:SF0">
    <property type="entry name" value="BETA-CATENIN-LIKE PROTEIN 1"/>
    <property type="match status" value="1"/>
</dbReference>
<dbReference type="GO" id="GO:0005681">
    <property type="term" value="C:spliceosomal complex"/>
    <property type="evidence" value="ECO:0007669"/>
    <property type="project" value="TreeGrafter"/>
</dbReference>
<evidence type="ECO:0000313" key="9">
    <source>
        <dbReference type="RefSeq" id="XP_020107655.1"/>
    </source>
</evidence>
<dbReference type="InterPro" id="IPR011989">
    <property type="entry name" value="ARM-like"/>
</dbReference>
<keyword evidence="4" id="KW-0175">Coiled coil</keyword>
<keyword evidence="8" id="KW-1185">Reference proteome</keyword>